<protein>
    <submittedName>
        <fullName evidence="1">Uncharacterized protein</fullName>
    </submittedName>
</protein>
<sequence>MAIAQSDFTLFRGRGYEGQISTIELAEVKSRIVTVDFIPYGRAVVRGAEKRSCAPVSATSKPGDIIGFTVRSMAEASPTPPNVNGEYATGYPVDHVASILRSGPMYALCVDGAKAGEAVVVITKAGENLGRLTAKVEGVKLDFVKWVDDVIAGEIGEIQTDGVLAAS</sequence>
<dbReference type="RefSeq" id="WP_380675938.1">
    <property type="nucleotide sequence ID" value="NZ_CP173186.1"/>
</dbReference>
<evidence type="ECO:0000313" key="1">
    <source>
        <dbReference type="EMBL" id="MFC0227413.1"/>
    </source>
</evidence>
<dbReference type="Pfam" id="PF22758">
    <property type="entry name" value="Phage_cement"/>
    <property type="match status" value="1"/>
</dbReference>
<proteinExistence type="predicted"/>
<gene>
    <name evidence="1" type="ORF">ACFFJ3_12995</name>
</gene>
<organism evidence="1 2">
    <name type="scientific">Serratia aquatilis</name>
    <dbReference type="NCBI Taxonomy" id="1737515"/>
    <lineage>
        <taxon>Bacteria</taxon>
        <taxon>Pseudomonadati</taxon>
        <taxon>Pseudomonadota</taxon>
        <taxon>Gammaproteobacteria</taxon>
        <taxon>Enterobacterales</taxon>
        <taxon>Yersiniaceae</taxon>
        <taxon>Serratia</taxon>
    </lineage>
</organism>
<dbReference type="InterPro" id="IPR054438">
    <property type="entry name" value="Struct_cement_gp24/gp6"/>
</dbReference>
<dbReference type="Proteomes" id="UP001589792">
    <property type="component" value="Unassembled WGS sequence"/>
</dbReference>
<dbReference type="EMBL" id="JBHLXG010000010">
    <property type="protein sequence ID" value="MFC0227413.1"/>
    <property type="molecule type" value="Genomic_DNA"/>
</dbReference>
<accession>A0ABV6EEJ3</accession>
<name>A0ABV6EEJ3_9GAMM</name>
<comment type="caution">
    <text evidence="1">The sequence shown here is derived from an EMBL/GenBank/DDBJ whole genome shotgun (WGS) entry which is preliminary data.</text>
</comment>
<evidence type="ECO:0000313" key="2">
    <source>
        <dbReference type="Proteomes" id="UP001589792"/>
    </source>
</evidence>
<keyword evidence="2" id="KW-1185">Reference proteome</keyword>
<reference evidence="1 2" key="1">
    <citation type="submission" date="2024-09" db="EMBL/GenBank/DDBJ databases">
        <authorList>
            <person name="Sun Q."/>
            <person name="Mori K."/>
        </authorList>
    </citation>
    <scope>NUCLEOTIDE SEQUENCE [LARGE SCALE GENOMIC DNA]</scope>
    <source>
        <strain evidence="1 2">CCM 8626</strain>
    </source>
</reference>